<dbReference type="EMBL" id="CR555306">
    <property type="protein sequence ID" value="CAI06327.1"/>
    <property type="molecule type" value="Genomic_DNA"/>
</dbReference>
<dbReference type="InterPro" id="IPR022260">
    <property type="entry name" value="Integr_conj_element_PilL"/>
</dbReference>
<accession>Q5P8N2</accession>
<evidence type="ECO:0000313" key="1">
    <source>
        <dbReference type="EMBL" id="CAI06327.1"/>
    </source>
</evidence>
<dbReference type="HOGENOM" id="CLU_2068220_0_0_4"/>
<protein>
    <submittedName>
        <fullName evidence="1">Uncharacterized protein</fullName>
    </submittedName>
</protein>
<dbReference type="NCBIfam" id="TIGR03748">
    <property type="entry name" value="conj_PilL"/>
    <property type="match status" value="1"/>
</dbReference>
<organism evidence="1 2">
    <name type="scientific">Aromatoleum aromaticum (strain DSM 19018 / LMG 30748 / EbN1)</name>
    <name type="common">Azoarcus sp. (strain EbN1)</name>
    <dbReference type="NCBI Taxonomy" id="76114"/>
    <lineage>
        <taxon>Bacteria</taxon>
        <taxon>Pseudomonadati</taxon>
        <taxon>Pseudomonadota</taxon>
        <taxon>Betaproteobacteria</taxon>
        <taxon>Rhodocyclales</taxon>
        <taxon>Rhodocyclaceae</taxon>
        <taxon>Aromatoleum</taxon>
    </lineage>
</organism>
<dbReference type="AlphaFoldDB" id="Q5P8N2"/>
<dbReference type="Proteomes" id="UP000006552">
    <property type="component" value="Chromosome"/>
</dbReference>
<dbReference type="KEGG" id="eba:ebA395"/>
<evidence type="ECO:0000313" key="2">
    <source>
        <dbReference type="Proteomes" id="UP000006552"/>
    </source>
</evidence>
<dbReference type="eggNOG" id="COG3266">
    <property type="taxonomic scope" value="Bacteria"/>
</dbReference>
<sequence length="118" mass="12788">MTDPMAVVATVHFPREHVRTVRDAVAFLLLRTGFRLESTDLAASALLDMPLPESHRDLGPYPARAILEVLVGPPYRVQISLVDRTLSIGLTDEGSNAERVAAVRPPLAPQAAALEPLK</sequence>
<name>Q5P8N2_AROAE</name>
<reference evidence="1 2" key="1">
    <citation type="journal article" date="2005" name="Arch. Microbiol.">
        <title>The genome sequence of an anaerobic aromatic-degrading denitrifying bacterium, strain EbN1.</title>
        <authorList>
            <person name="Rabus R."/>
            <person name="Kube M."/>
            <person name="Heider J."/>
            <person name="Beck A."/>
            <person name="Heitmann K."/>
            <person name="Widdel F."/>
            <person name="Reinhardt R."/>
        </authorList>
    </citation>
    <scope>NUCLEOTIDE SEQUENCE [LARGE SCALE GENOMIC DNA]</scope>
    <source>
        <strain evidence="1 2">EbN1</strain>
    </source>
</reference>
<proteinExistence type="predicted"/>
<dbReference type="STRING" id="76114.ebA395"/>
<gene>
    <name evidence="1" type="ORF">ebA395</name>
</gene>
<keyword evidence="2" id="KW-1185">Reference proteome</keyword>